<protein>
    <submittedName>
        <fullName evidence="1">Uncharacterized protein</fullName>
    </submittedName>
</protein>
<accession>A0ACC4AZS9</accession>
<comment type="caution">
    <text evidence="1">The sequence shown here is derived from an EMBL/GenBank/DDBJ whole genome shotgun (WGS) entry which is preliminary data.</text>
</comment>
<proteinExistence type="predicted"/>
<reference evidence="1 2" key="1">
    <citation type="journal article" date="2024" name="Plant Biotechnol. J.">
        <title>Genome and CRISPR/Cas9 system of a widespread forest tree (Populus alba) in the world.</title>
        <authorList>
            <person name="Liu Y.J."/>
            <person name="Jiang P.F."/>
            <person name="Han X.M."/>
            <person name="Li X.Y."/>
            <person name="Wang H.M."/>
            <person name="Wang Y.J."/>
            <person name="Wang X.X."/>
            <person name="Zeng Q.Y."/>
        </authorList>
    </citation>
    <scope>NUCLEOTIDE SEQUENCE [LARGE SCALE GENOMIC DNA]</scope>
    <source>
        <strain evidence="2">cv. PAL-ZL1</strain>
    </source>
</reference>
<organism evidence="1 2">
    <name type="scientific">Populus alba</name>
    <name type="common">White poplar</name>
    <dbReference type="NCBI Taxonomy" id="43335"/>
    <lineage>
        <taxon>Eukaryota</taxon>
        <taxon>Viridiplantae</taxon>
        <taxon>Streptophyta</taxon>
        <taxon>Embryophyta</taxon>
        <taxon>Tracheophyta</taxon>
        <taxon>Spermatophyta</taxon>
        <taxon>Magnoliopsida</taxon>
        <taxon>eudicotyledons</taxon>
        <taxon>Gunneridae</taxon>
        <taxon>Pentapetalae</taxon>
        <taxon>rosids</taxon>
        <taxon>fabids</taxon>
        <taxon>Malpighiales</taxon>
        <taxon>Salicaceae</taxon>
        <taxon>Saliceae</taxon>
        <taxon>Populus</taxon>
    </lineage>
</organism>
<dbReference type="Proteomes" id="UP000309997">
    <property type="component" value="Unassembled WGS sequence"/>
</dbReference>
<sequence length="229" mass="25490">MSQPKQNIAKRSYSWFRKFQYNPNRDTPSDARNVLLVVVALIAAVTFQAGVNPPGGVWQDNGNGTLVAENGTLVAGNASMMITYASAVFAVTPRKSVRYRYLLIIAFGPFVMRCLGYFFKKYCMIEIEHQIGSQEEGDKRDGQAAGVDPPGGPGKKDIIKEEQFMHLIAMFSWYQNTLALSTSSVPFVTRCLGYFFKKYCVSENESTQIGRKEDGAKRDKKDGQAGQQV</sequence>
<evidence type="ECO:0000313" key="2">
    <source>
        <dbReference type="Proteomes" id="UP000309997"/>
    </source>
</evidence>
<name>A0ACC4AZS9_POPAL</name>
<evidence type="ECO:0000313" key="1">
    <source>
        <dbReference type="EMBL" id="KAL3571766.1"/>
    </source>
</evidence>
<dbReference type="EMBL" id="RCHU02000014">
    <property type="protein sequence ID" value="KAL3571766.1"/>
    <property type="molecule type" value="Genomic_DNA"/>
</dbReference>
<keyword evidence="2" id="KW-1185">Reference proteome</keyword>
<gene>
    <name evidence="1" type="ORF">D5086_025670</name>
</gene>